<protein>
    <submittedName>
        <fullName evidence="2">Nad dependent epimerase</fullName>
    </submittedName>
</protein>
<dbReference type="Gene3D" id="3.40.50.720">
    <property type="entry name" value="NAD(P)-binding Rossmann-like Domain"/>
    <property type="match status" value="1"/>
</dbReference>
<comment type="caution">
    <text evidence="2">The sequence shown here is derived from an EMBL/GenBank/DDBJ whole genome shotgun (WGS) entry which is preliminary data.</text>
</comment>
<dbReference type="GO" id="GO:0004029">
    <property type="term" value="F:aldehyde dehydrogenase (NAD+) activity"/>
    <property type="evidence" value="ECO:0007669"/>
    <property type="project" value="TreeGrafter"/>
</dbReference>
<evidence type="ECO:0000313" key="2">
    <source>
        <dbReference type="EMBL" id="KAK2729849.1"/>
    </source>
</evidence>
<dbReference type="SUPFAM" id="SSF51735">
    <property type="entry name" value="NAD(P)-binding Rossmann-fold domains"/>
    <property type="match status" value="1"/>
</dbReference>
<gene>
    <name evidence="2" type="ORF">CKAH01_10014</name>
</gene>
<evidence type="ECO:0000259" key="1">
    <source>
        <dbReference type="Pfam" id="PF01370"/>
    </source>
</evidence>
<dbReference type="Proteomes" id="UP001281614">
    <property type="component" value="Unassembled WGS sequence"/>
</dbReference>
<organism evidence="2 3">
    <name type="scientific">Colletotrichum kahawae</name>
    <name type="common">Coffee berry disease fungus</name>
    <dbReference type="NCBI Taxonomy" id="34407"/>
    <lineage>
        <taxon>Eukaryota</taxon>
        <taxon>Fungi</taxon>
        <taxon>Dikarya</taxon>
        <taxon>Ascomycota</taxon>
        <taxon>Pezizomycotina</taxon>
        <taxon>Sordariomycetes</taxon>
        <taxon>Hypocreomycetidae</taxon>
        <taxon>Glomerellales</taxon>
        <taxon>Glomerellaceae</taxon>
        <taxon>Colletotrichum</taxon>
        <taxon>Colletotrichum gloeosporioides species complex</taxon>
    </lineage>
</organism>
<dbReference type="InterPro" id="IPR001509">
    <property type="entry name" value="Epimerase_deHydtase"/>
</dbReference>
<dbReference type="GO" id="GO:0005737">
    <property type="term" value="C:cytoplasm"/>
    <property type="evidence" value="ECO:0007669"/>
    <property type="project" value="TreeGrafter"/>
</dbReference>
<evidence type="ECO:0000313" key="3">
    <source>
        <dbReference type="Proteomes" id="UP001281614"/>
    </source>
</evidence>
<keyword evidence="3" id="KW-1185">Reference proteome</keyword>
<proteinExistence type="predicted"/>
<name>A0AAD9XX42_COLKA</name>
<dbReference type="AlphaFoldDB" id="A0AAD9XX42"/>
<dbReference type="PANTHER" id="PTHR48079">
    <property type="entry name" value="PROTEIN YEEZ"/>
    <property type="match status" value="1"/>
</dbReference>
<feature type="domain" description="NAD-dependent epimerase/dehydratase" evidence="1">
    <location>
        <begin position="6"/>
        <end position="241"/>
    </location>
</feature>
<dbReference type="EMBL" id="VYYT01000754">
    <property type="protein sequence ID" value="KAK2729849.1"/>
    <property type="molecule type" value="Genomic_DNA"/>
</dbReference>
<accession>A0AAD9XX42</accession>
<dbReference type="Pfam" id="PF01370">
    <property type="entry name" value="Epimerase"/>
    <property type="match status" value="1"/>
</dbReference>
<dbReference type="PANTHER" id="PTHR48079:SF3">
    <property type="entry name" value="NAD-DEPENDENT EPIMERASE_DEHYDRATASE DOMAIN-CONTAINING PROTEIN"/>
    <property type="match status" value="1"/>
</dbReference>
<dbReference type="InterPro" id="IPR051783">
    <property type="entry name" value="NAD(P)-dependent_oxidoreduct"/>
</dbReference>
<dbReference type="InterPro" id="IPR036291">
    <property type="entry name" value="NAD(P)-bd_dom_sf"/>
</dbReference>
<reference evidence="2" key="1">
    <citation type="submission" date="2023-02" db="EMBL/GenBank/DDBJ databases">
        <title>Colletotrichum kahawae CIFC_Que2 genome sequencing and assembly.</title>
        <authorList>
            <person name="Baroncelli R."/>
        </authorList>
    </citation>
    <scope>NUCLEOTIDE SEQUENCE</scope>
    <source>
        <strain evidence="2">CIFC_Que2</strain>
    </source>
</reference>
<sequence length="649" mass="71454">MAPKTVFVTGANGYIGNAVARAFVAAGWNTYGLVRSASAATALAQEEIVPIVGAIDDLSAHADIQDHLPATLDAIVSATENPLDYIPHYNNTIKLLRTLGAASSAAGTRPILIFSSGCKDYGIGPHYHGAPNLAPHTEDSPINTVPFLVNRATHARKIFDDSDVFAPVLVRPTNVYGRSSSFYKAFFDVAAKAAADGKPLLLPTPPNTIVHALHVDDCGEAYVAISSHGNTSEIEGQVFNISAQKYETVDEVAKALVKEYNITGGLKYVDPSELKDGENPWPNGIINFPQWTDSTKLTNLTGWKHHRPLFSEGLHVYRVAFEAAEASGHEERRQIEFPLCIRVKGSKDPAVLQKLLEHKSAVFESFIDSDLLPLALGVLRLREIHQQSTALPSVGELVESASKSIAAAQGNAPSLLWPTDKASALALLELMGEVECIATAMQDHRYRNDDMFWDNIPWLHEHPGVPLFDVYYGPPITRPLQHNSFWDKNDEKSMFFQQKHVLLFEIYVMCFCYGRAFTDYAASDTPLDSLTEAIEHCISTQLDIRAIDFSEQLDTLTSCQVPIYRIACVAGGEFIVKEEDDIVTAVAYLETLQEQQNWDGIDGIHNAWKLVSGGIGRLASLLRLDEDERRAEVTATLSRANSDRWQVEL</sequence>